<evidence type="ECO:0000256" key="1">
    <source>
        <dbReference type="SAM" id="Phobius"/>
    </source>
</evidence>
<dbReference type="EMBL" id="CAXITT010000326">
    <property type="protein sequence ID" value="CAL1539098.1"/>
    <property type="molecule type" value="Genomic_DNA"/>
</dbReference>
<evidence type="ECO:0000313" key="3">
    <source>
        <dbReference type="Proteomes" id="UP001497497"/>
    </source>
</evidence>
<dbReference type="AlphaFoldDB" id="A0AAV2I205"/>
<proteinExistence type="predicted"/>
<evidence type="ECO:0000313" key="2">
    <source>
        <dbReference type="EMBL" id="CAL1539098.1"/>
    </source>
</evidence>
<name>A0AAV2I205_LYMST</name>
<feature type="transmembrane region" description="Helical" evidence="1">
    <location>
        <begin position="125"/>
        <end position="146"/>
    </location>
</feature>
<protein>
    <submittedName>
        <fullName evidence="2">Uncharacterized protein</fullName>
    </submittedName>
</protein>
<reference evidence="2 3" key="1">
    <citation type="submission" date="2024-04" db="EMBL/GenBank/DDBJ databases">
        <authorList>
            <consortium name="Genoscope - CEA"/>
            <person name="William W."/>
        </authorList>
    </citation>
    <scope>NUCLEOTIDE SEQUENCE [LARGE SCALE GENOMIC DNA]</scope>
</reference>
<keyword evidence="1" id="KW-0472">Membrane</keyword>
<keyword evidence="1" id="KW-1133">Transmembrane helix</keyword>
<organism evidence="2 3">
    <name type="scientific">Lymnaea stagnalis</name>
    <name type="common">Great pond snail</name>
    <name type="synonym">Helix stagnalis</name>
    <dbReference type="NCBI Taxonomy" id="6523"/>
    <lineage>
        <taxon>Eukaryota</taxon>
        <taxon>Metazoa</taxon>
        <taxon>Spiralia</taxon>
        <taxon>Lophotrochozoa</taxon>
        <taxon>Mollusca</taxon>
        <taxon>Gastropoda</taxon>
        <taxon>Heterobranchia</taxon>
        <taxon>Euthyneura</taxon>
        <taxon>Panpulmonata</taxon>
        <taxon>Hygrophila</taxon>
        <taxon>Lymnaeoidea</taxon>
        <taxon>Lymnaeidae</taxon>
        <taxon>Lymnaea</taxon>
    </lineage>
</organism>
<keyword evidence="1" id="KW-0812">Transmembrane</keyword>
<gene>
    <name evidence="2" type="ORF">GSLYS_00012919001</name>
</gene>
<sequence>MLGLAVLDCPPLLCDNTDVTQDHVKSVGDAFFLPLCVKAYVHTNLTVTWNGLILSTSPNSSHRFQLKRSRRLLEWDVGVSIRTIAASDYGRSRLSVAGGEPLELVVHILKPNTVRNIYTKGLKTVIIIAVLTFVVVGGTGVVIHVICRCLHKLRDAIVGTISEQQTTAL</sequence>
<dbReference type="Proteomes" id="UP001497497">
    <property type="component" value="Unassembled WGS sequence"/>
</dbReference>
<accession>A0AAV2I205</accession>
<keyword evidence="3" id="KW-1185">Reference proteome</keyword>
<comment type="caution">
    <text evidence="2">The sequence shown here is derived from an EMBL/GenBank/DDBJ whole genome shotgun (WGS) entry which is preliminary data.</text>
</comment>